<proteinExistence type="predicted"/>
<dbReference type="InterPro" id="IPR029787">
    <property type="entry name" value="Nucleotide_cyclase"/>
</dbReference>
<evidence type="ECO:0000259" key="1">
    <source>
        <dbReference type="SMART" id="SM00065"/>
    </source>
</evidence>
<dbReference type="SUPFAM" id="SSF55073">
    <property type="entry name" value="Nucleotide cyclase"/>
    <property type="match status" value="1"/>
</dbReference>
<dbReference type="Pfam" id="PF01590">
    <property type="entry name" value="GAF"/>
    <property type="match status" value="1"/>
</dbReference>
<dbReference type="Pfam" id="PF13185">
    <property type="entry name" value="GAF_2"/>
    <property type="match status" value="1"/>
</dbReference>
<evidence type="ECO:0000313" key="4">
    <source>
        <dbReference type="Proteomes" id="UP000528322"/>
    </source>
</evidence>
<dbReference type="SMART" id="SM00267">
    <property type="entry name" value="GGDEF"/>
    <property type="match status" value="1"/>
</dbReference>
<organism evidence="3 4">
    <name type="scientific">Desulfurispira natronophila</name>
    <dbReference type="NCBI Taxonomy" id="682562"/>
    <lineage>
        <taxon>Bacteria</taxon>
        <taxon>Pseudomonadati</taxon>
        <taxon>Chrysiogenota</taxon>
        <taxon>Chrysiogenia</taxon>
        <taxon>Chrysiogenales</taxon>
        <taxon>Chrysiogenaceae</taxon>
        <taxon>Desulfurispira</taxon>
    </lineage>
</organism>
<gene>
    <name evidence="3" type="ORF">HNR37_000789</name>
</gene>
<dbReference type="InterPro" id="IPR043128">
    <property type="entry name" value="Rev_trsase/Diguanyl_cyclase"/>
</dbReference>
<dbReference type="Proteomes" id="UP000528322">
    <property type="component" value="Unassembled WGS sequence"/>
</dbReference>
<dbReference type="InterPro" id="IPR003018">
    <property type="entry name" value="GAF"/>
</dbReference>
<evidence type="ECO:0000259" key="2">
    <source>
        <dbReference type="SMART" id="SM00267"/>
    </source>
</evidence>
<comment type="caution">
    <text evidence="3">The sequence shown here is derived from an EMBL/GenBank/DDBJ whole genome shotgun (WGS) entry which is preliminary data.</text>
</comment>
<dbReference type="InterPro" id="IPR000160">
    <property type="entry name" value="GGDEF_dom"/>
</dbReference>
<dbReference type="Gene3D" id="3.30.70.270">
    <property type="match status" value="1"/>
</dbReference>
<dbReference type="InterPro" id="IPR029016">
    <property type="entry name" value="GAF-like_dom_sf"/>
</dbReference>
<feature type="domain" description="GAF" evidence="1">
    <location>
        <begin position="165"/>
        <end position="313"/>
    </location>
</feature>
<dbReference type="PANTHER" id="PTHR33121">
    <property type="entry name" value="CYCLIC DI-GMP PHOSPHODIESTERASE PDEF"/>
    <property type="match status" value="1"/>
</dbReference>
<keyword evidence="4" id="KW-1185">Reference proteome</keyword>
<accession>A0A7W7Y450</accession>
<feature type="domain" description="GGDEF" evidence="2">
    <location>
        <begin position="302"/>
        <end position="465"/>
    </location>
</feature>
<dbReference type="InterPro" id="IPR050706">
    <property type="entry name" value="Cyclic-di-GMP_PDE-like"/>
</dbReference>
<dbReference type="SUPFAM" id="SSF55781">
    <property type="entry name" value="GAF domain-like"/>
    <property type="match status" value="2"/>
</dbReference>
<evidence type="ECO:0000313" key="3">
    <source>
        <dbReference type="EMBL" id="MBB5021477.1"/>
    </source>
</evidence>
<dbReference type="AlphaFoldDB" id="A0A7W7Y450"/>
<dbReference type="RefSeq" id="WP_183730257.1">
    <property type="nucleotide sequence ID" value="NZ_JACHID010000004.1"/>
</dbReference>
<reference evidence="3 4" key="1">
    <citation type="submission" date="2020-08" db="EMBL/GenBank/DDBJ databases">
        <title>Genomic Encyclopedia of Type Strains, Phase IV (KMG-IV): sequencing the most valuable type-strain genomes for metagenomic binning, comparative biology and taxonomic classification.</title>
        <authorList>
            <person name="Goeker M."/>
        </authorList>
    </citation>
    <scope>NUCLEOTIDE SEQUENCE [LARGE SCALE GENOMIC DNA]</scope>
    <source>
        <strain evidence="3 4">DSM 22071</strain>
    </source>
</reference>
<protein>
    <submittedName>
        <fullName evidence="3">GAF domain-containing protein</fullName>
    </submittedName>
</protein>
<dbReference type="Pfam" id="PF00990">
    <property type="entry name" value="GGDEF"/>
    <property type="match status" value="1"/>
</dbReference>
<dbReference type="EMBL" id="JACHID010000004">
    <property type="protein sequence ID" value="MBB5021477.1"/>
    <property type="molecule type" value="Genomic_DNA"/>
</dbReference>
<sequence>MNINREIDQIIQLVASVTDAFTAAFFILNSSRTSLKMLAHHTLSKNIIPDVQVALDDSVLGVVYKHGKVFDVNRNERTIDHFDYYSTQEDIKSFIGVPVADHGLLVVDTKRQFGFNDRDKKILTMFAAQLESTLITYQQYRYYEEKAGYFDILQGFNRIIQEGYEFNTMMCKVVRLLCARLDVDTGLIAVVDPTRKTYSIRYVTGETFSTSEQPGGDFGTGLIGWICQHKKPLVLGNVRSEGGNSCAYSFDEPYYFQSFLGYPVFGDGKVLAVIALLSAHEEHFNSHDTTVFQLLANYLAITRECIILRHKFSEIDPLTRLYNERFFLQTYETIIQKAGEAYVVYIELERVDKITNKFGFATVEVLLRKVAANLERIAGPGMIIAAFAPGQFGVLIPTEYSTVEAQHYMEAVQEELLKESVEADGKRFQVFFRMTIVRGSAGADGPSVLAYAQGKLHSGTDTAFRDE</sequence>
<dbReference type="GO" id="GO:0071111">
    <property type="term" value="F:cyclic-guanylate-specific phosphodiesterase activity"/>
    <property type="evidence" value="ECO:0007669"/>
    <property type="project" value="InterPro"/>
</dbReference>
<name>A0A7W7Y450_9BACT</name>
<feature type="domain" description="GAF" evidence="1">
    <location>
        <begin position="2"/>
        <end position="144"/>
    </location>
</feature>
<dbReference type="SMART" id="SM00065">
    <property type="entry name" value="GAF"/>
    <property type="match status" value="2"/>
</dbReference>
<dbReference type="PANTHER" id="PTHR33121:SF79">
    <property type="entry name" value="CYCLIC DI-GMP PHOSPHODIESTERASE PDED-RELATED"/>
    <property type="match status" value="1"/>
</dbReference>
<dbReference type="Gene3D" id="3.30.450.40">
    <property type="match status" value="2"/>
</dbReference>